<dbReference type="EMBL" id="MU150350">
    <property type="protein sequence ID" value="KAF9458106.1"/>
    <property type="molecule type" value="Genomic_DNA"/>
</dbReference>
<comment type="caution">
    <text evidence="3">The sequence shown here is derived from an EMBL/GenBank/DDBJ whole genome shotgun (WGS) entry which is preliminary data.</text>
</comment>
<dbReference type="Gene3D" id="3.40.50.1010">
    <property type="entry name" value="5'-nuclease"/>
    <property type="match status" value="1"/>
</dbReference>
<dbReference type="InterPro" id="IPR002716">
    <property type="entry name" value="PIN_dom"/>
</dbReference>
<proteinExistence type="predicted"/>
<keyword evidence="4" id="KW-1185">Reference proteome</keyword>
<dbReference type="Pfam" id="PF13638">
    <property type="entry name" value="PIN_4"/>
    <property type="match status" value="1"/>
</dbReference>
<feature type="region of interest" description="Disordered" evidence="1">
    <location>
        <begin position="17"/>
        <end position="106"/>
    </location>
</feature>
<dbReference type="AlphaFoldDB" id="A0A9P6CA68"/>
<feature type="region of interest" description="Disordered" evidence="1">
    <location>
        <begin position="325"/>
        <end position="368"/>
    </location>
</feature>
<evidence type="ECO:0000313" key="3">
    <source>
        <dbReference type="EMBL" id="KAF9458106.1"/>
    </source>
</evidence>
<evidence type="ECO:0000256" key="1">
    <source>
        <dbReference type="SAM" id="MobiDB-lite"/>
    </source>
</evidence>
<reference evidence="3" key="1">
    <citation type="submission" date="2020-11" db="EMBL/GenBank/DDBJ databases">
        <authorList>
            <consortium name="DOE Joint Genome Institute"/>
            <person name="Ahrendt S."/>
            <person name="Riley R."/>
            <person name="Andreopoulos W."/>
            <person name="Labutti K."/>
            <person name="Pangilinan J."/>
            <person name="Ruiz-Duenas F.J."/>
            <person name="Barrasa J.M."/>
            <person name="Sanchez-Garcia M."/>
            <person name="Camarero S."/>
            <person name="Miyauchi S."/>
            <person name="Serrano A."/>
            <person name="Linde D."/>
            <person name="Babiker R."/>
            <person name="Drula E."/>
            <person name="Ayuso-Fernandez I."/>
            <person name="Pacheco R."/>
            <person name="Padilla G."/>
            <person name="Ferreira P."/>
            <person name="Barriuso J."/>
            <person name="Kellner H."/>
            <person name="Castanera R."/>
            <person name="Alfaro M."/>
            <person name="Ramirez L."/>
            <person name="Pisabarro A.G."/>
            <person name="Kuo A."/>
            <person name="Tritt A."/>
            <person name="Lipzen A."/>
            <person name="He G."/>
            <person name="Yan M."/>
            <person name="Ng V."/>
            <person name="Cullen D."/>
            <person name="Martin F."/>
            <person name="Rosso M.-N."/>
            <person name="Henrissat B."/>
            <person name="Hibbett D."/>
            <person name="Martinez A.T."/>
            <person name="Grigoriev I.V."/>
        </authorList>
    </citation>
    <scope>NUCLEOTIDE SEQUENCE</scope>
    <source>
        <strain evidence="3">CBS 247.69</strain>
    </source>
</reference>
<name>A0A9P6CA68_9AGAR</name>
<dbReference type="Proteomes" id="UP000807353">
    <property type="component" value="Unassembled WGS sequence"/>
</dbReference>
<feature type="compositionally biased region" description="Basic and acidic residues" evidence="1">
    <location>
        <begin position="64"/>
        <end position="106"/>
    </location>
</feature>
<gene>
    <name evidence="3" type="ORF">BDZ94DRAFT_151297</name>
</gene>
<evidence type="ECO:0000259" key="2">
    <source>
        <dbReference type="Pfam" id="PF13638"/>
    </source>
</evidence>
<feature type="region of interest" description="Disordered" evidence="1">
    <location>
        <begin position="276"/>
        <end position="300"/>
    </location>
</feature>
<feature type="domain" description="PIN" evidence="2">
    <location>
        <begin position="111"/>
        <end position="187"/>
    </location>
</feature>
<accession>A0A9P6CA68</accession>
<feature type="compositionally biased region" description="Polar residues" evidence="1">
    <location>
        <begin position="19"/>
        <end position="48"/>
    </location>
</feature>
<organism evidence="3 4">
    <name type="scientific">Collybia nuda</name>
    <dbReference type="NCBI Taxonomy" id="64659"/>
    <lineage>
        <taxon>Eukaryota</taxon>
        <taxon>Fungi</taxon>
        <taxon>Dikarya</taxon>
        <taxon>Basidiomycota</taxon>
        <taxon>Agaricomycotina</taxon>
        <taxon>Agaricomycetes</taxon>
        <taxon>Agaricomycetidae</taxon>
        <taxon>Agaricales</taxon>
        <taxon>Tricholomatineae</taxon>
        <taxon>Clitocybaceae</taxon>
        <taxon>Collybia</taxon>
    </lineage>
</organism>
<protein>
    <recommendedName>
        <fullName evidence="2">PIN domain-containing protein</fullName>
    </recommendedName>
</protein>
<dbReference type="OrthoDB" id="69928at2759"/>
<evidence type="ECO:0000313" key="4">
    <source>
        <dbReference type="Proteomes" id="UP000807353"/>
    </source>
</evidence>
<sequence>MSRALGAAFLNHQVEQLEKSVSSNGPSSGNWRNRRPIQSSNLIQSPHTPSKRINPPGVKTASKKQTEEPHALRKDRAQNRDKNGARNSSHDHNPKRRSSDEEKDEKEADIIIVDASVLVHALYQVKKWCKEGRQEIIIIPLEALNTLDLLKKGTSPLAQRARAASRILEAQVGTNPRIRVQQDDAFVLWDSISFRDTLDIPENDPGQPGVSLTASPEWVRRTICCARWEVNNTNTSENNKHQDLVKVSGLKTRVVLAVLSSTPDLSPRFHSLRLSDQSLDTPLTPVPLPAPSIPHTNKYEPRSAGTLVSYWGARAGMQLLEIDPTATGRSSEEEDRPKRPHAHGVPHNPVGRRPSATADSSSSKVGLVERPPAVMAMMEMVAQPSKVVRVLARGEKLDPDP</sequence>